<dbReference type="InParanoid" id="A0A0Q9XGQ3"/>
<dbReference type="EMBL" id="CH933807">
    <property type="protein sequence ID" value="KRG03425.1"/>
    <property type="molecule type" value="Genomic_DNA"/>
</dbReference>
<accession>A0A0Q9XGQ3</accession>
<proteinExistence type="predicted"/>
<dbReference type="AlphaFoldDB" id="A0A0Q9XGQ3"/>
<protein>
    <submittedName>
        <fullName evidence="1">Uncharacterized protein</fullName>
    </submittedName>
</protein>
<gene>
    <name evidence="1" type="primary">Dmoj\GI26624</name>
    <name evidence="1" type="ORF">Dmoj_GI26624</name>
</gene>
<evidence type="ECO:0000313" key="1">
    <source>
        <dbReference type="EMBL" id="KRG03425.1"/>
    </source>
</evidence>
<dbReference type="KEGG" id="dmo:Dmoj_GI26624"/>
<keyword evidence="2" id="KW-1185">Reference proteome</keyword>
<reference evidence="1 2" key="1">
    <citation type="journal article" date="2007" name="Nature">
        <title>Evolution of genes and genomes on the Drosophila phylogeny.</title>
        <authorList>
            <consortium name="Drosophila 12 Genomes Consortium"/>
            <person name="Clark A.G."/>
            <person name="Eisen M.B."/>
            <person name="Smith D.R."/>
            <person name="Bergman C.M."/>
            <person name="Oliver B."/>
            <person name="Markow T.A."/>
            <person name="Kaufman T.C."/>
            <person name="Kellis M."/>
            <person name="Gelbart W."/>
            <person name="Iyer V.N."/>
            <person name="Pollard D.A."/>
            <person name="Sackton T.B."/>
            <person name="Larracuente A.M."/>
            <person name="Singh N.D."/>
            <person name="Abad J.P."/>
            <person name="Abt D.N."/>
            <person name="Adryan B."/>
            <person name="Aguade M."/>
            <person name="Akashi H."/>
            <person name="Anderson W.W."/>
            <person name="Aquadro C.F."/>
            <person name="Ardell D.H."/>
            <person name="Arguello R."/>
            <person name="Artieri C.G."/>
            <person name="Barbash D.A."/>
            <person name="Barker D."/>
            <person name="Barsanti P."/>
            <person name="Batterham P."/>
            <person name="Batzoglou S."/>
            <person name="Begun D."/>
            <person name="Bhutkar A."/>
            <person name="Blanco E."/>
            <person name="Bosak S.A."/>
            <person name="Bradley R.K."/>
            <person name="Brand A.D."/>
            <person name="Brent M.R."/>
            <person name="Brooks A.N."/>
            <person name="Brown R.H."/>
            <person name="Butlin R.K."/>
            <person name="Caggese C."/>
            <person name="Calvi B.R."/>
            <person name="Bernardo de Carvalho A."/>
            <person name="Caspi A."/>
            <person name="Castrezana S."/>
            <person name="Celniker S.E."/>
            <person name="Chang J.L."/>
            <person name="Chapple C."/>
            <person name="Chatterji S."/>
            <person name="Chinwalla A."/>
            <person name="Civetta A."/>
            <person name="Clifton S.W."/>
            <person name="Comeron J.M."/>
            <person name="Costello J.C."/>
            <person name="Coyne J.A."/>
            <person name="Daub J."/>
            <person name="David R.G."/>
            <person name="Delcher A.L."/>
            <person name="Delehaunty K."/>
            <person name="Do C.B."/>
            <person name="Ebling H."/>
            <person name="Edwards K."/>
            <person name="Eickbush T."/>
            <person name="Evans J.D."/>
            <person name="Filipski A."/>
            <person name="Findeiss S."/>
            <person name="Freyhult E."/>
            <person name="Fulton L."/>
            <person name="Fulton R."/>
            <person name="Garcia A.C."/>
            <person name="Gardiner A."/>
            <person name="Garfield D.A."/>
            <person name="Garvin B.E."/>
            <person name="Gibson G."/>
            <person name="Gilbert D."/>
            <person name="Gnerre S."/>
            <person name="Godfrey J."/>
            <person name="Good R."/>
            <person name="Gotea V."/>
            <person name="Gravely B."/>
            <person name="Greenberg A.J."/>
            <person name="Griffiths-Jones S."/>
            <person name="Gross S."/>
            <person name="Guigo R."/>
            <person name="Gustafson E.A."/>
            <person name="Haerty W."/>
            <person name="Hahn M.W."/>
            <person name="Halligan D.L."/>
            <person name="Halpern A.L."/>
            <person name="Halter G.M."/>
            <person name="Han M.V."/>
            <person name="Heger A."/>
            <person name="Hillier L."/>
            <person name="Hinrichs A.S."/>
            <person name="Holmes I."/>
            <person name="Hoskins R.A."/>
            <person name="Hubisz M.J."/>
            <person name="Hultmark D."/>
            <person name="Huntley M.A."/>
            <person name="Jaffe D.B."/>
            <person name="Jagadeeshan S."/>
            <person name="Jeck W.R."/>
            <person name="Johnson J."/>
            <person name="Jones C.D."/>
            <person name="Jordan W.C."/>
            <person name="Karpen G.H."/>
            <person name="Kataoka E."/>
            <person name="Keightley P.D."/>
            <person name="Kheradpour P."/>
            <person name="Kirkness E.F."/>
            <person name="Koerich L.B."/>
            <person name="Kristiansen K."/>
            <person name="Kudrna D."/>
            <person name="Kulathinal R.J."/>
            <person name="Kumar S."/>
            <person name="Kwok R."/>
            <person name="Lander E."/>
            <person name="Langley C.H."/>
            <person name="Lapoint R."/>
            <person name="Lazzaro B.P."/>
            <person name="Lee S.J."/>
            <person name="Levesque L."/>
            <person name="Li R."/>
            <person name="Lin C.F."/>
            <person name="Lin M.F."/>
            <person name="Lindblad-Toh K."/>
            <person name="Llopart A."/>
            <person name="Long M."/>
            <person name="Low L."/>
            <person name="Lozovsky E."/>
            <person name="Lu J."/>
            <person name="Luo M."/>
            <person name="Machado C.A."/>
            <person name="Makalowski W."/>
            <person name="Marzo M."/>
            <person name="Matsuda M."/>
            <person name="Matzkin L."/>
            <person name="McAllister B."/>
            <person name="McBride C.S."/>
            <person name="McKernan B."/>
            <person name="McKernan K."/>
            <person name="Mendez-Lago M."/>
            <person name="Minx P."/>
            <person name="Mollenhauer M.U."/>
            <person name="Montooth K."/>
            <person name="Mount S.M."/>
            <person name="Mu X."/>
            <person name="Myers E."/>
            <person name="Negre B."/>
            <person name="Newfeld S."/>
            <person name="Nielsen R."/>
            <person name="Noor M.A."/>
            <person name="O'Grady P."/>
            <person name="Pachter L."/>
            <person name="Papaceit M."/>
            <person name="Parisi M.J."/>
            <person name="Parisi M."/>
            <person name="Parts L."/>
            <person name="Pedersen J.S."/>
            <person name="Pesole G."/>
            <person name="Phillippy A.M."/>
            <person name="Ponting C.P."/>
            <person name="Pop M."/>
            <person name="Porcelli D."/>
            <person name="Powell J.R."/>
            <person name="Prohaska S."/>
            <person name="Pruitt K."/>
            <person name="Puig M."/>
            <person name="Quesneville H."/>
            <person name="Ram K.R."/>
            <person name="Rand D."/>
            <person name="Rasmussen M.D."/>
            <person name="Reed L.K."/>
            <person name="Reenan R."/>
            <person name="Reily A."/>
            <person name="Remington K.A."/>
            <person name="Rieger T.T."/>
            <person name="Ritchie M.G."/>
            <person name="Robin C."/>
            <person name="Rogers Y.H."/>
            <person name="Rohde C."/>
            <person name="Rozas J."/>
            <person name="Rubenfield M.J."/>
            <person name="Ruiz A."/>
            <person name="Russo S."/>
            <person name="Salzberg S.L."/>
            <person name="Sanchez-Gracia A."/>
            <person name="Saranga D.J."/>
            <person name="Sato H."/>
            <person name="Schaeffer S.W."/>
            <person name="Schatz M.C."/>
            <person name="Schlenke T."/>
            <person name="Schwartz R."/>
            <person name="Segarra C."/>
            <person name="Singh R.S."/>
            <person name="Sirot L."/>
            <person name="Sirota M."/>
            <person name="Sisneros N.B."/>
            <person name="Smith C.D."/>
            <person name="Smith T.F."/>
            <person name="Spieth J."/>
            <person name="Stage D.E."/>
            <person name="Stark A."/>
            <person name="Stephan W."/>
            <person name="Strausberg R.L."/>
            <person name="Strempel S."/>
            <person name="Sturgill D."/>
            <person name="Sutton G."/>
            <person name="Sutton G.G."/>
            <person name="Tao W."/>
            <person name="Teichmann S."/>
            <person name="Tobari Y.N."/>
            <person name="Tomimura Y."/>
            <person name="Tsolas J.M."/>
            <person name="Valente V.L."/>
            <person name="Venter E."/>
            <person name="Venter J.C."/>
            <person name="Vicario S."/>
            <person name="Vieira F.G."/>
            <person name="Vilella A.J."/>
            <person name="Villasante A."/>
            <person name="Walenz B."/>
            <person name="Wang J."/>
            <person name="Wasserman M."/>
            <person name="Watts T."/>
            <person name="Wilson D."/>
            <person name="Wilson R.K."/>
            <person name="Wing R.A."/>
            <person name="Wolfner M.F."/>
            <person name="Wong A."/>
            <person name="Wong G.K."/>
            <person name="Wu C.I."/>
            <person name="Wu G."/>
            <person name="Yamamoto D."/>
            <person name="Yang H.P."/>
            <person name="Yang S.P."/>
            <person name="Yorke J.A."/>
            <person name="Yoshida K."/>
            <person name="Zdobnov E."/>
            <person name="Zhang P."/>
            <person name="Zhang Y."/>
            <person name="Zimin A.V."/>
            <person name="Baldwin J."/>
            <person name="Abdouelleil A."/>
            <person name="Abdulkadir J."/>
            <person name="Abebe A."/>
            <person name="Abera B."/>
            <person name="Abreu J."/>
            <person name="Acer S.C."/>
            <person name="Aftuck L."/>
            <person name="Alexander A."/>
            <person name="An P."/>
            <person name="Anderson E."/>
            <person name="Anderson S."/>
            <person name="Arachi H."/>
            <person name="Azer M."/>
            <person name="Bachantsang P."/>
            <person name="Barry A."/>
            <person name="Bayul T."/>
            <person name="Berlin A."/>
            <person name="Bessette D."/>
            <person name="Bloom T."/>
            <person name="Blye J."/>
            <person name="Boguslavskiy L."/>
            <person name="Bonnet C."/>
            <person name="Boukhgalter B."/>
            <person name="Bourzgui I."/>
            <person name="Brown A."/>
            <person name="Cahill P."/>
            <person name="Channer S."/>
            <person name="Cheshatsang Y."/>
            <person name="Chuda L."/>
            <person name="Citroen M."/>
            <person name="Collymore A."/>
            <person name="Cooke P."/>
            <person name="Costello M."/>
            <person name="D'Aco K."/>
            <person name="Daza R."/>
            <person name="De Haan G."/>
            <person name="DeGray S."/>
            <person name="DeMaso C."/>
            <person name="Dhargay N."/>
            <person name="Dooley K."/>
            <person name="Dooley E."/>
            <person name="Doricent M."/>
            <person name="Dorje P."/>
            <person name="Dorjee K."/>
            <person name="Dupes A."/>
            <person name="Elong R."/>
            <person name="Falk J."/>
            <person name="Farina A."/>
            <person name="Faro S."/>
            <person name="Ferguson D."/>
            <person name="Fisher S."/>
            <person name="Foley C.D."/>
            <person name="Franke A."/>
            <person name="Friedrich D."/>
            <person name="Gadbois L."/>
            <person name="Gearin G."/>
            <person name="Gearin C.R."/>
            <person name="Giannoukos G."/>
            <person name="Goode T."/>
            <person name="Graham J."/>
            <person name="Grandbois E."/>
            <person name="Grewal S."/>
            <person name="Gyaltsen K."/>
            <person name="Hafez N."/>
            <person name="Hagos B."/>
            <person name="Hall J."/>
            <person name="Henson C."/>
            <person name="Hollinger A."/>
            <person name="Honan T."/>
            <person name="Huard M.D."/>
            <person name="Hughes L."/>
            <person name="Hurhula B."/>
            <person name="Husby M.E."/>
            <person name="Kamat A."/>
            <person name="Kanga B."/>
            <person name="Kashin S."/>
            <person name="Khazanovich D."/>
            <person name="Kisner P."/>
            <person name="Lance K."/>
            <person name="Lara M."/>
            <person name="Lee W."/>
            <person name="Lennon N."/>
            <person name="Letendre F."/>
            <person name="LeVine R."/>
            <person name="Lipovsky A."/>
            <person name="Liu X."/>
            <person name="Liu J."/>
            <person name="Liu S."/>
            <person name="Lokyitsang T."/>
            <person name="Lokyitsang Y."/>
            <person name="Lubonja R."/>
            <person name="Lui A."/>
            <person name="MacDonald P."/>
            <person name="Magnisalis V."/>
            <person name="Maru K."/>
            <person name="Matthews C."/>
            <person name="McCusker W."/>
            <person name="McDonough S."/>
            <person name="Mehta T."/>
            <person name="Meldrim J."/>
            <person name="Meneus L."/>
            <person name="Mihai O."/>
            <person name="Mihalev A."/>
            <person name="Mihova T."/>
            <person name="Mittelman R."/>
            <person name="Mlenga V."/>
            <person name="Montmayeur A."/>
            <person name="Mulrain L."/>
            <person name="Navidi A."/>
            <person name="Naylor J."/>
            <person name="Negash T."/>
            <person name="Nguyen T."/>
            <person name="Nguyen N."/>
            <person name="Nicol R."/>
            <person name="Norbu C."/>
            <person name="Norbu N."/>
            <person name="Novod N."/>
            <person name="O'Neill B."/>
            <person name="Osman S."/>
            <person name="Markiewicz E."/>
            <person name="Oyono O.L."/>
            <person name="Patti C."/>
            <person name="Phunkhang P."/>
            <person name="Pierre F."/>
            <person name="Priest M."/>
            <person name="Raghuraman S."/>
            <person name="Rege F."/>
            <person name="Reyes R."/>
            <person name="Rise C."/>
            <person name="Rogov P."/>
            <person name="Ross K."/>
            <person name="Ryan E."/>
            <person name="Settipalli S."/>
            <person name="Shea T."/>
            <person name="Sherpa N."/>
            <person name="Shi L."/>
            <person name="Shih D."/>
            <person name="Sparrow T."/>
            <person name="Spaulding J."/>
            <person name="Stalker J."/>
            <person name="Stange-Thomann N."/>
            <person name="Stavropoulos S."/>
            <person name="Stone C."/>
            <person name="Strader C."/>
            <person name="Tesfaye S."/>
            <person name="Thomson T."/>
            <person name="Thoulutsang Y."/>
            <person name="Thoulutsang D."/>
            <person name="Topham K."/>
            <person name="Topping I."/>
            <person name="Tsamla T."/>
            <person name="Vassiliev H."/>
            <person name="Vo A."/>
            <person name="Wangchuk T."/>
            <person name="Wangdi T."/>
            <person name="Weiand M."/>
            <person name="Wilkinson J."/>
            <person name="Wilson A."/>
            <person name="Yadav S."/>
            <person name="Young G."/>
            <person name="Yu Q."/>
            <person name="Zembek L."/>
            <person name="Zhong D."/>
            <person name="Zimmer A."/>
            <person name="Zwirko Z."/>
            <person name="Jaffe D.B."/>
            <person name="Alvarez P."/>
            <person name="Brockman W."/>
            <person name="Butler J."/>
            <person name="Chin C."/>
            <person name="Gnerre S."/>
            <person name="Grabherr M."/>
            <person name="Kleber M."/>
            <person name="Mauceli E."/>
            <person name="MacCallum I."/>
        </authorList>
    </citation>
    <scope>NUCLEOTIDE SEQUENCE [LARGE SCALE GENOMIC DNA]</scope>
    <source>
        <strain evidence="2">Tucson 15081-1352.22</strain>
    </source>
</reference>
<organism evidence="1 2">
    <name type="scientific">Drosophila mojavensis</name>
    <name type="common">Fruit fly</name>
    <dbReference type="NCBI Taxonomy" id="7230"/>
    <lineage>
        <taxon>Eukaryota</taxon>
        <taxon>Metazoa</taxon>
        <taxon>Ecdysozoa</taxon>
        <taxon>Arthropoda</taxon>
        <taxon>Hexapoda</taxon>
        <taxon>Insecta</taxon>
        <taxon>Pterygota</taxon>
        <taxon>Neoptera</taxon>
        <taxon>Endopterygota</taxon>
        <taxon>Diptera</taxon>
        <taxon>Brachycera</taxon>
        <taxon>Muscomorpha</taxon>
        <taxon>Ephydroidea</taxon>
        <taxon>Drosophilidae</taxon>
        <taxon>Drosophila</taxon>
    </lineage>
</organism>
<name>A0A0Q9XGQ3_DROMO</name>
<evidence type="ECO:0000313" key="2">
    <source>
        <dbReference type="Proteomes" id="UP000009192"/>
    </source>
</evidence>
<sequence length="107" mass="10939">MSTSQRDQELLCEFVRKSSTCAACQNRILSPPLHPSGSQAHCSSCPATPAPPAVWLLSASALAKPPRLVPSRCLDCLALATKASATGAEARAGAGAEATEAASLMMS</sequence>
<dbReference type="Proteomes" id="UP000009192">
    <property type="component" value="Unassembled WGS sequence"/>
</dbReference>